<gene>
    <name evidence="8" type="ORF">FZEAL_6149</name>
</gene>
<evidence type="ECO:0000256" key="2">
    <source>
        <dbReference type="ARBA" id="ARBA00005587"/>
    </source>
</evidence>
<feature type="transmembrane region" description="Helical" evidence="7">
    <location>
        <begin position="58"/>
        <end position="77"/>
    </location>
</feature>
<evidence type="ECO:0000256" key="1">
    <source>
        <dbReference type="ARBA" id="ARBA00004141"/>
    </source>
</evidence>
<evidence type="ECO:0000256" key="3">
    <source>
        <dbReference type="ARBA" id="ARBA00022692"/>
    </source>
</evidence>
<sequence length="278" mass="29328">MSSPDGRPRTEHHDESMDKIQPAASIPISPELFEQLYLSPQTRAKGNLRKTFGNPTPVALGGFLMCATPASLSLLEWQGAGGFAAAANVGAYMGYGGVLMVLGAIGEWILGNTFPATVFGMFGAFWITFAGAIVPGSGAYATYSTTGVAADGLAEPKFFATFAFFLVSMAILCTIFAIASIRTNIIFFAIFILLLPCRIRIVGCLSASFFAVANGGSNAVELQHAGAGLLFAVCLLGWYLFLALILLSVDFPIVLPVGDLSTTIRGHGDRAKVVKEKV</sequence>
<evidence type="ECO:0000313" key="9">
    <source>
        <dbReference type="Proteomes" id="UP000635477"/>
    </source>
</evidence>
<keyword evidence="9" id="KW-1185">Reference proteome</keyword>
<organism evidence="8 9">
    <name type="scientific">Fusarium zealandicum</name>
    <dbReference type="NCBI Taxonomy" id="1053134"/>
    <lineage>
        <taxon>Eukaryota</taxon>
        <taxon>Fungi</taxon>
        <taxon>Dikarya</taxon>
        <taxon>Ascomycota</taxon>
        <taxon>Pezizomycotina</taxon>
        <taxon>Sordariomycetes</taxon>
        <taxon>Hypocreomycetidae</taxon>
        <taxon>Hypocreales</taxon>
        <taxon>Nectriaceae</taxon>
        <taxon>Fusarium</taxon>
        <taxon>Fusarium staphyleae species complex</taxon>
    </lineage>
</organism>
<dbReference type="Pfam" id="PF01184">
    <property type="entry name" value="Gpr1_Fun34_YaaH"/>
    <property type="match status" value="1"/>
</dbReference>
<keyword evidence="5 7" id="KW-0472">Membrane</keyword>
<feature type="region of interest" description="Disordered" evidence="6">
    <location>
        <begin position="1"/>
        <end position="21"/>
    </location>
</feature>
<comment type="subcellular location">
    <subcellularLocation>
        <location evidence="1">Membrane</location>
        <topology evidence="1">Multi-pass membrane protein</topology>
    </subcellularLocation>
</comment>
<dbReference type="EMBL" id="JABEYC010000447">
    <property type="protein sequence ID" value="KAF4977326.1"/>
    <property type="molecule type" value="Genomic_DNA"/>
</dbReference>
<dbReference type="InterPro" id="IPR000791">
    <property type="entry name" value="Gpr1/Fun34/SatP-like"/>
</dbReference>
<feature type="transmembrane region" description="Helical" evidence="7">
    <location>
        <begin position="158"/>
        <end position="178"/>
    </location>
</feature>
<dbReference type="OrthoDB" id="3648309at2759"/>
<feature type="compositionally biased region" description="Basic and acidic residues" evidence="6">
    <location>
        <begin position="1"/>
        <end position="18"/>
    </location>
</feature>
<reference evidence="8" key="2">
    <citation type="submission" date="2020-05" db="EMBL/GenBank/DDBJ databases">
        <authorList>
            <person name="Kim H.-S."/>
            <person name="Proctor R.H."/>
            <person name="Brown D.W."/>
        </authorList>
    </citation>
    <scope>NUCLEOTIDE SEQUENCE</scope>
    <source>
        <strain evidence="8">NRRL 22465</strain>
    </source>
</reference>
<accession>A0A8H4XJX1</accession>
<proteinExistence type="inferred from homology"/>
<dbReference type="PANTHER" id="PTHR31123:SF4">
    <property type="entry name" value="PROTEIN ALCS"/>
    <property type="match status" value="1"/>
</dbReference>
<reference evidence="8" key="1">
    <citation type="journal article" date="2020" name="BMC Genomics">
        <title>Correction to: Identification and distribution of gene clusters required for synthesis of sphingolipid metabolism inhibitors in diverse species of the filamentous fungus Fusarium.</title>
        <authorList>
            <person name="Kim H.S."/>
            <person name="Lohmar J.M."/>
            <person name="Busman M."/>
            <person name="Brown D.W."/>
            <person name="Naumann T.A."/>
            <person name="Divon H.H."/>
            <person name="Lysoe E."/>
            <person name="Uhlig S."/>
            <person name="Proctor R.H."/>
        </authorList>
    </citation>
    <scope>NUCLEOTIDE SEQUENCE</scope>
    <source>
        <strain evidence="8">NRRL 22465</strain>
    </source>
</reference>
<feature type="transmembrane region" description="Helical" evidence="7">
    <location>
        <begin position="117"/>
        <end position="138"/>
    </location>
</feature>
<keyword evidence="3 7" id="KW-0812">Transmembrane</keyword>
<evidence type="ECO:0000256" key="6">
    <source>
        <dbReference type="SAM" id="MobiDB-lite"/>
    </source>
</evidence>
<evidence type="ECO:0000256" key="7">
    <source>
        <dbReference type="SAM" id="Phobius"/>
    </source>
</evidence>
<dbReference type="PANTHER" id="PTHR31123">
    <property type="entry name" value="ACCUMULATION OF DYADS PROTEIN 2-RELATED"/>
    <property type="match status" value="1"/>
</dbReference>
<evidence type="ECO:0000256" key="4">
    <source>
        <dbReference type="ARBA" id="ARBA00022989"/>
    </source>
</evidence>
<dbReference type="GO" id="GO:0005886">
    <property type="term" value="C:plasma membrane"/>
    <property type="evidence" value="ECO:0007669"/>
    <property type="project" value="TreeGrafter"/>
</dbReference>
<evidence type="ECO:0000313" key="8">
    <source>
        <dbReference type="EMBL" id="KAF4977326.1"/>
    </source>
</evidence>
<protein>
    <recommendedName>
        <fullName evidence="10">GPR1/FUN34/YaaH-class plasma membrane protein</fullName>
    </recommendedName>
</protein>
<dbReference type="GO" id="GO:0015123">
    <property type="term" value="F:acetate transmembrane transporter activity"/>
    <property type="evidence" value="ECO:0007669"/>
    <property type="project" value="TreeGrafter"/>
</dbReference>
<feature type="transmembrane region" description="Helical" evidence="7">
    <location>
        <begin position="89"/>
        <end position="110"/>
    </location>
</feature>
<keyword evidence="4 7" id="KW-1133">Transmembrane helix</keyword>
<comment type="similarity">
    <text evidence="2">Belongs to the acetate uptake transporter (AceTr) (TC 2.A.96) family.</text>
</comment>
<feature type="transmembrane region" description="Helical" evidence="7">
    <location>
        <begin position="185"/>
        <end position="213"/>
    </location>
</feature>
<feature type="transmembrane region" description="Helical" evidence="7">
    <location>
        <begin position="225"/>
        <end position="247"/>
    </location>
</feature>
<dbReference type="AlphaFoldDB" id="A0A8H4XJX1"/>
<dbReference type="InterPro" id="IPR051633">
    <property type="entry name" value="AceTr"/>
</dbReference>
<evidence type="ECO:0008006" key="10">
    <source>
        <dbReference type="Google" id="ProtNLM"/>
    </source>
</evidence>
<name>A0A8H4XJX1_9HYPO</name>
<comment type="caution">
    <text evidence="8">The sequence shown here is derived from an EMBL/GenBank/DDBJ whole genome shotgun (WGS) entry which is preliminary data.</text>
</comment>
<evidence type="ECO:0000256" key="5">
    <source>
        <dbReference type="ARBA" id="ARBA00023136"/>
    </source>
</evidence>
<dbReference type="Proteomes" id="UP000635477">
    <property type="component" value="Unassembled WGS sequence"/>
</dbReference>